<feature type="binding site" evidence="7">
    <location>
        <position position="58"/>
    </location>
    <ligand>
        <name>Zn(2+)</name>
        <dbReference type="ChEBI" id="CHEBI:29105"/>
        <label>1</label>
    </ligand>
</feature>
<dbReference type="InterPro" id="IPR001279">
    <property type="entry name" value="Metallo-B-lactamas"/>
</dbReference>
<dbReference type="EMBL" id="CP066167">
    <property type="protein sequence ID" value="QQD19922.1"/>
    <property type="molecule type" value="Genomic_DNA"/>
</dbReference>
<dbReference type="PANTHER" id="PTHR43705:SF1">
    <property type="entry name" value="HYDROXYACYLGLUTATHIONE HYDROLASE GLOB"/>
    <property type="match status" value="1"/>
</dbReference>
<dbReference type="UniPathway" id="UPA00619">
    <property type="reaction ID" value="UER00676"/>
</dbReference>
<dbReference type="PANTHER" id="PTHR43705">
    <property type="entry name" value="HYDROXYACYLGLUTATHIONE HYDROLASE"/>
    <property type="match status" value="1"/>
</dbReference>
<comment type="function">
    <text evidence="7">Thiolesterase that catalyzes the hydrolysis of S-D-lactoyl-glutathione to form glutathione and D-lactic acid.</text>
</comment>
<gene>
    <name evidence="7 9" type="primary">gloB</name>
    <name evidence="9" type="ORF">I6N98_08845</name>
</gene>
<dbReference type="HAMAP" id="MF_01374">
    <property type="entry name" value="Glyoxalase_2"/>
    <property type="match status" value="1"/>
</dbReference>
<dbReference type="InterPro" id="IPR032282">
    <property type="entry name" value="HAGH_C"/>
</dbReference>
<dbReference type="Pfam" id="PF16123">
    <property type="entry name" value="HAGH_C"/>
    <property type="match status" value="1"/>
</dbReference>
<feature type="binding site" evidence="7">
    <location>
        <position position="60"/>
    </location>
    <ligand>
        <name>Zn(2+)</name>
        <dbReference type="ChEBI" id="CHEBI:29105"/>
        <label>2</label>
    </ligand>
</feature>
<evidence type="ECO:0000313" key="10">
    <source>
        <dbReference type="Proteomes" id="UP000596063"/>
    </source>
</evidence>
<reference evidence="9 10" key="1">
    <citation type="submission" date="2020-12" db="EMBL/GenBank/DDBJ databases">
        <authorList>
            <person name="Shan Y."/>
        </authorList>
    </citation>
    <scope>NUCLEOTIDE SEQUENCE [LARGE SCALE GENOMIC DNA]</scope>
    <source>
        <strain evidence="10">csc3.9</strain>
    </source>
</reference>
<dbReference type="CDD" id="cd07723">
    <property type="entry name" value="hydroxyacylglutathione_hydrolase_MBL-fold"/>
    <property type="match status" value="1"/>
</dbReference>
<dbReference type="RefSeq" id="WP_198571406.1">
    <property type="nucleotide sequence ID" value="NZ_CP066167.1"/>
</dbReference>
<dbReference type="GO" id="GO:0019243">
    <property type="term" value="P:methylglyoxal catabolic process to D-lactate via S-lactoyl-glutathione"/>
    <property type="evidence" value="ECO:0007669"/>
    <property type="project" value="UniProtKB-UniRule"/>
</dbReference>
<feature type="binding site" evidence="7">
    <location>
        <position position="112"/>
    </location>
    <ligand>
        <name>Zn(2+)</name>
        <dbReference type="ChEBI" id="CHEBI:29105"/>
        <label>1</label>
    </ligand>
</feature>
<feature type="binding site" evidence="7">
    <location>
        <position position="61"/>
    </location>
    <ligand>
        <name>Zn(2+)</name>
        <dbReference type="ChEBI" id="CHEBI:29105"/>
        <label>2</label>
    </ligand>
</feature>
<comment type="catalytic activity">
    <reaction evidence="1 7">
        <text>an S-(2-hydroxyacyl)glutathione + H2O = a 2-hydroxy carboxylate + glutathione + H(+)</text>
        <dbReference type="Rhea" id="RHEA:21864"/>
        <dbReference type="ChEBI" id="CHEBI:15377"/>
        <dbReference type="ChEBI" id="CHEBI:15378"/>
        <dbReference type="ChEBI" id="CHEBI:57925"/>
        <dbReference type="ChEBI" id="CHEBI:58896"/>
        <dbReference type="ChEBI" id="CHEBI:71261"/>
        <dbReference type="EC" id="3.1.2.6"/>
    </reaction>
</comment>
<keyword evidence="10" id="KW-1185">Reference proteome</keyword>
<dbReference type="GO" id="GO:0004416">
    <property type="term" value="F:hydroxyacylglutathione hydrolase activity"/>
    <property type="evidence" value="ECO:0007669"/>
    <property type="project" value="UniProtKB-UniRule"/>
</dbReference>
<dbReference type="Gene3D" id="3.60.15.10">
    <property type="entry name" value="Ribonuclease Z/Hydroxyacylglutathione hydrolase-like"/>
    <property type="match status" value="1"/>
</dbReference>
<dbReference type="EC" id="3.1.2.6" evidence="7"/>
<accession>A0A7T4R407</accession>
<protein>
    <recommendedName>
        <fullName evidence="7">Hydroxyacylglutathione hydrolase</fullName>
        <ecNumber evidence="7">3.1.2.6</ecNumber>
    </recommendedName>
    <alternativeName>
        <fullName evidence="7">Glyoxalase II</fullName>
        <shortName evidence="7">Glx II</shortName>
    </alternativeName>
</protein>
<comment type="cofactor">
    <cofactor evidence="7">
        <name>Zn(2+)</name>
        <dbReference type="ChEBI" id="CHEBI:29105"/>
    </cofactor>
    <text evidence="7">Binds 2 Zn(2+) ions per subunit.</text>
</comment>
<evidence type="ECO:0000313" key="9">
    <source>
        <dbReference type="EMBL" id="QQD19922.1"/>
    </source>
</evidence>
<dbReference type="InterPro" id="IPR017782">
    <property type="entry name" value="Hydroxyacylglutathione_Hdrlase"/>
</dbReference>
<evidence type="ECO:0000259" key="8">
    <source>
        <dbReference type="SMART" id="SM00849"/>
    </source>
</evidence>
<dbReference type="Pfam" id="PF00753">
    <property type="entry name" value="Lactamase_B"/>
    <property type="match status" value="1"/>
</dbReference>
<comment type="similarity">
    <text evidence="3 7">Belongs to the metallo-beta-lactamase superfamily. Glyoxalase II family.</text>
</comment>
<evidence type="ECO:0000256" key="6">
    <source>
        <dbReference type="ARBA" id="ARBA00022833"/>
    </source>
</evidence>
<keyword evidence="5 7" id="KW-0378">Hydrolase</keyword>
<dbReference type="InterPro" id="IPR036866">
    <property type="entry name" value="RibonucZ/Hydroxyglut_hydro"/>
</dbReference>
<feature type="binding site" evidence="7">
    <location>
        <position position="137"/>
    </location>
    <ligand>
        <name>Zn(2+)</name>
        <dbReference type="ChEBI" id="CHEBI:29105"/>
        <label>1</label>
    </ligand>
</feature>
<feature type="binding site" evidence="7">
    <location>
        <position position="56"/>
    </location>
    <ligand>
        <name>Zn(2+)</name>
        <dbReference type="ChEBI" id="CHEBI:29105"/>
        <label>1</label>
    </ligand>
</feature>
<comment type="pathway">
    <text evidence="2 7">Secondary metabolite metabolism; methylglyoxal degradation; (R)-lactate from methylglyoxal: step 2/2.</text>
</comment>
<dbReference type="NCBIfam" id="TIGR03413">
    <property type="entry name" value="GSH_gloB"/>
    <property type="match status" value="1"/>
</dbReference>
<feature type="domain" description="Metallo-beta-lactamase" evidence="8">
    <location>
        <begin position="14"/>
        <end position="175"/>
    </location>
</feature>
<dbReference type="KEGG" id="snan:I6N98_08845"/>
<evidence type="ECO:0000256" key="5">
    <source>
        <dbReference type="ARBA" id="ARBA00022801"/>
    </source>
</evidence>
<dbReference type="PIRSF" id="PIRSF005457">
    <property type="entry name" value="Glx"/>
    <property type="match status" value="1"/>
</dbReference>
<keyword evidence="6 7" id="KW-0862">Zinc</keyword>
<dbReference type="InterPro" id="IPR050110">
    <property type="entry name" value="Glyoxalase_II_hydrolase"/>
</dbReference>
<evidence type="ECO:0000256" key="3">
    <source>
        <dbReference type="ARBA" id="ARBA00006759"/>
    </source>
</evidence>
<evidence type="ECO:0000256" key="1">
    <source>
        <dbReference type="ARBA" id="ARBA00001623"/>
    </source>
</evidence>
<comment type="subunit">
    <text evidence="7">Monomer.</text>
</comment>
<evidence type="ECO:0000256" key="4">
    <source>
        <dbReference type="ARBA" id="ARBA00022723"/>
    </source>
</evidence>
<dbReference type="SUPFAM" id="SSF56281">
    <property type="entry name" value="Metallo-hydrolase/oxidoreductase"/>
    <property type="match status" value="1"/>
</dbReference>
<keyword evidence="4 7" id="KW-0479">Metal-binding</keyword>
<dbReference type="InterPro" id="IPR035680">
    <property type="entry name" value="Clx_II_MBL"/>
</dbReference>
<dbReference type="SMART" id="SM00849">
    <property type="entry name" value="Lactamase_B"/>
    <property type="match status" value="1"/>
</dbReference>
<dbReference type="AlphaFoldDB" id="A0A7T4R407"/>
<feature type="binding site" evidence="7">
    <location>
        <position position="137"/>
    </location>
    <ligand>
        <name>Zn(2+)</name>
        <dbReference type="ChEBI" id="CHEBI:29105"/>
        <label>2</label>
    </ligand>
</feature>
<name>A0A7T4R407_9GAMM</name>
<dbReference type="GO" id="GO:0046872">
    <property type="term" value="F:metal ion binding"/>
    <property type="evidence" value="ECO:0007669"/>
    <property type="project" value="UniProtKB-KW"/>
</dbReference>
<organism evidence="9 10">
    <name type="scientific">Spongiibacter nanhainus</name>
    <dbReference type="NCBI Taxonomy" id="2794344"/>
    <lineage>
        <taxon>Bacteria</taxon>
        <taxon>Pseudomonadati</taxon>
        <taxon>Pseudomonadota</taxon>
        <taxon>Gammaproteobacteria</taxon>
        <taxon>Cellvibrionales</taxon>
        <taxon>Spongiibacteraceae</taxon>
        <taxon>Spongiibacter</taxon>
    </lineage>
</organism>
<sequence length="263" mass="28514">MTLAKIEFIPAFSDNYIWCLSDVDGNALLVDPGDAEPALAHLKAHHLQLNAVLITHHHPDHVGGLPEILNACGDIPVYGPQNHCETINHRVAGGDSVQLLGSTFEVIAVPGHTLDHIAYYLRAEDSENNTPALFCGDTLFAGGCGRLFEGTPEQMYASLGALSELPGPTRVYCAHEYTLNNLKFALQAEPGNAALAKRMDTTEQLRADNLATVPSTIALELDTNPFLRTQSKELQRTVAQAAQISEGTAVEYFAALRAWKDRS</sequence>
<evidence type="ECO:0000256" key="7">
    <source>
        <dbReference type="HAMAP-Rule" id="MF_01374"/>
    </source>
</evidence>
<feature type="binding site" evidence="7">
    <location>
        <position position="175"/>
    </location>
    <ligand>
        <name>Zn(2+)</name>
        <dbReference type="ChEBI" id="CHEBI:29105"/>
        <label>2</label>
    </ligand>
</feature>
<proteinExistence type="inferred from homology"/>
<evidence type="ECO:0000256" key="2">
    <source>
        <dbReference type="ARBA" id="ARBA00004963"/>
    </source>
</evidence>
<dbReference type="Proteomes" id="UP000596063">
    <property type="component" value="Chromosome"/>
</dbReference>